<organism evidence="2 3">
    <name type="scientific">Nitrincola tibetensis</name>
    <dbReference type="NCBI Taxonomy" id="2219697"/>
    <lineage>
        <taxon>Bacteria</taxon>
        <taxon>Pseudomonadati</taxon>
        <taxon>Pseudomonadota</taxon>
        <taxon>Gammaproteobacteria</taxon>
        <taxon>Oceanospirillales</taxon>
        <taxon>Oceanospirillaceae</taxon>
        <taxon>Nitrincola</taxon>
    </lineage>
</organism>
<name>A0A364NPK7_9GAMM</name>
<keyword evidence="1" id="KW-0732">Signal</keyword>
<evidence type="ECO:0000313" key="2">
    <source>
        <dbReference type="EMBL" id="RAU18962.1"/>
    </source>
</evidence>
<accession>A0A364NPK7</accession>
<feature type="chain" id="PRO_5016612786" description="Lipoprotein" evidence="1">
    <location>
        <begin position="18"/>
        <end position="156"/>
    </location>
</feature>
<dbReference type="RefSeq" id="WP_112158351.1">
    <property type="nucleotide sequence ID" value="NZ_QKRX01000003.1"/>
</dbReference>
<proteinExistence type="predicted"/>
<sequence length="156" mass="18061">MKLLPIFLMVTMLTLTACTSLPNTDVGKRAYLEQVIDSDQKIIIHSMSTLYRNTFEISIRGINRAETAEFVELVLTEAELQFYEWRDDAREYNLKYRFRLEDISKLKEGTYFGLPYIAAKIGNDYISFIVPNYEPRRHNSILSFLSAKTGVQVSSE</sequence>
<evidence type="ECO:0000256" key="1">
    <source>
        <dbReference type="SAM" id="SignalP"/>
    </source>
</evidence>
<comment type="caution">
    <text evidence="2">The sequence shown here is derived from an EMBL/GenBank/DDBJ whole genome shotgun (WGS) entry which is preliminary data.</text>
</comment>
<dbReference type="AlphaFoldDB" id="A0A364NPK7"/>
<protein>
    <recommendedName>
        <fullName evidence="4">Lipoprotein</fullName>
    </recommendedName>
</protein>
<evidence type="ECO:0000313" key="3">
    <source>
        <dbReference type="Proteomes" id="UP000250744"/>
    </source>
</evidence>
<reference evidence="2 3" key="1">
    <citation type="submission" date="2018-06" db="EMBL/GenBank/DDBJ databases">
        <title>Nitrincola tibetense sp. nov., isolated from Lake XuguoCo on Tibetan Plateau.</title>
        <authorList>
            <person name="Xing P."/>
        </authorList>
    </citation>
    <scope>NUCLEOTIDE SEQUENCE [LARGE SCALE GENOMIC DNA]</scope>
    <source>
        <strain evidence="3">xg18</strain>
    </source>
</reference>
<evidence type="ECO:0008006" key="4">
    <source>
        <dbReference type="Google" id="ProtNLM"/>
    </source>
</evidence>
<dbReference type="OrthoDB" id="9918571at2"/>
<feature type="signal peptide" evidence="1">
    <location>
        <begin position="1"/>
        <end position="17"/>
    </location>
</feature>
<dbReference type="EMBL" id="QKRX01000003">
    <property type="protein sequence ID" value="RAU18962.1"/>
    <property type="molecule type" value="Genomic_DNA"/>
</dbReference>
<dbReference type="Proteomes" id="UP000250744">
    <property type="component" value="Unassembled WGS sequence"/>
</dbReference>
<keyword evidence="3" id="KW-1185">Reference proteome</keyword>
<gene>
    <name evidence="2" type="ORF">DN062_05670</name>
</gene>
<dbReference type="PROSITE" id="PS51257">
    <property type="entry name" value="PROKAR_LIPOPROTEIN"/>
    <property type="match status" value="1"/>
</dbReference>